<dbReference type="Pfam" id="PF00072">
    <property type="entry name" value="Response_reg"/>
    <property type="match status" value="1"/>
</dbReference>
<protein>
    <submittedName>
        <fullName evidence="4">Uncharacterized protein</fullName>
    </submittedName>
</protein>
<feature type="domain" description="Response regulatory" evidence="2">
    <location>
        <begin position="4"/>
        <end position="119"/>
    </location>
</feature>
<feature type="modified residue" description="4-aspartylphosphate" evidence="1">
    <location>
        <position position="56"/>
    </location>
</feature>
<dbReference type="InterPro" id="IPR011006">
    <property type="entry name" value="CheY-like_superfamily"/>
</dbReference>
<evidence type="ECO:0000313" key="5">
    <source>
        <dbReference type="Proteomes" id="UP000050398"/>
    </source>
</evidence>
<reference evidence="4 5" key="1">
    <citation type="submission" date="2015-08" db="EMBL/GenBank/DDBJ databases">
        <title>Draft Genome Sequence of Bacillus vietnamensis UCD-SED5.</title>
        <authorList>
            <person name="Lee R.D."/>
            <person name="Jospin G."/>
            <person name="Lang J.M."/>
            <person name="Coil D.A."/>
            <person name="Eisen J.A."/>
        </authorList>
    </citation>
    <scope>NUCLEOTIDE SEQUENCE [LARGE SCALE GENOMIC DNA]</scope>
    <source>
        <strain evidence="4 5">UCD-SED5</strain>
    </source>
</reference>
<dbReference type="EMBL" id="LIXZ01000008">
    <property type="protein sequence ID" value="KPL59250.1"/>
    <property type="molecule type" value="Genomic_DNA"/>
</dbReference>
<dbReference type="SUPFAM" id="SSF52172">
    <property type="entry name" value="CheY-like"/>
    <property type="match status" value="1"/>
</dbReference>
<evidence type="ECO:0000259" key="3">
    <source>
        <dbReference type="PROSITE" id="PS50930"/>
    </source>
</evidence>
<dbReference type="PROSITE" id="PS50110">
    <property type="entry name" value="RESPONSE_REGULATORY"/>
    <property type="match status" value="1"/>
</dbReference>
<organism evidence="4 5">
    <name type="scientific">Rossellomorea vietnamensis</name>
    <dbReference type="NCBI Taxonomy" id="218284"/>
    <lineage>
        <taxon>Bacteria</taxon>
        <taxon>Bacillati</taxon>
        <taxon>Bacillota</taxon>
        <taxon>Bacilli</taxon>
        <taxon>Bacillales</taxon>
        <taxon>Bacillaceae</taxon>
        <taxon>Rossellomorea</taxon>
    </lineage>
</organism>
<dbReference type="InterPro" id="IPR046947">
    <property type="entry name" value="LytR-like"/>
</dbReference>
<proteinExistence type="predicted"/>
<evidence type="ECO:0000259" key="2">
    <source>
        <dbReference type="PROSITE" id="PS50110"/>
    </source>
</evidence>
<feature type="domain" description="HTH LytTR-type" evidence="3">
    <location>
        <begin position="128"/>
        <end position="235"/>
    </location>
</feature>
<dbReference type="Proteomes" id="UP000050398">
    <property type="component" value="Unassembled WGS sequence"/>
</dbReference>
<accession>A0A0N8GGR7</accession>
<dbReference type="PROSITE" id="PS50930">
    <property type="entry name" value="HTH_LYTTR"/>
    <property type="match status" value="1"/>
</dbReference>
<dbReference type="AlphaFoldDB" id="A0A0N8GGR7"/>
<dbReference type="Gene3D" id="2.40.50.1020">
    <property type="entry name" value="LytTr DNA-binding domain"/>
    <property type="match status" value="1"/>
</dbReference>
<dbReference type="PATRIC" id="fig|218284.4.peg.4111"/>
<evidence type="ECO:0000256" key="1">
    <source>
        <dbReference type="PROSITE-ProRule" id="PRU00169"/>
    </source>
</evidence>
<dbReference type="GO" id="GO:0000156">
    <property type="term" value="F:phosphorelay response regulator activity"/>
    <property type="evidence" value="ECO:0007669"/>
    <property type="project" value="InterPro"/>
</dbReference>
<keyword evidence="1" id="KW-0597">Phosphoprotein</keyword>
<dbReference type="SMART" id="SM00850">
    <property type="entry name" value="LytTR"/>
    <property type="match status" value="1"/>
</dbReference>
<comment type="caution">
    <text evidence="4">The sequence shown here is derived from an EMBL/GenBank/DDBJ whole genome shotgun (WGS) entry which is preliminary data.</text>
</comment>
<gene>
    <name evidence="4" type="ORF">AM506_12040</name>
</gene>
<dbReference type="SMART" id="SM00448">
    <property type="entry name" value="REC"/>
    <property type="match status" value="1"/>
</dbReference>
<evidence type="ECO:0000313" key="4">
    <source>
        <dbReference type="EMBL" id="KPL59250.1"/>
    </source>
</evidence>
<dbReference type="PANTHER" id="PTHR37299">
    <property type="entry name" value="TRANSCRIPTIONAL REGULATOR-RELATED"/>
    <property type="match status" value="1"/>
</dbReference>
<name>A0A0N8GGR7_9BACI</name>
<dbReference type="GO" id="GO:0003677">
    <property type="term" value="F:DNA binding"/>
    <property type="evidence" value="ECO:0007669"/>
    <property type="project" value="InterPro"/>
</dbReference>
<dbReference type="PANTHER" id="PTHR37299:SF1">
    <property type="entry name" value="STAGE 0 SPORULATION PROTEIN A HOMOLOG"/>
    <property type="match status" value="1"/>
</dbReference>
<dbReference type="Gene3D" id="3.40.50.2300">
    <property type="match status" value="1"/>
</dbReference>
<dbReference type="Pfam" id="PF04397">
    <property type="entry name" value="LytTR"/>
    <property type="match status" value="1"/>
</dbReference>
<sequence>MHLNIAVIDDEVTILEQVKDIIKKLSGINLVLATTEVTDLFSLMNLNGAVNVVLLDINMPVANGFDIAQYIKDKSPSIKIIFMSANPDFALQGYKYYPEDFLIKPINLVRFKQTLERIQTTGTRRKKIGVKEQGRLRLVDTSLILYIERKGKKTLIHLDDQSVIVCSESLNRLEDMLKEELFYRTHQSYLVPIDKIETIEQDTFMKSYNVQLKNCQTIISLSRHKYSQLKLIMASYF</sequence>
<dbReference type="InterPro" id="IPR001789">
    <property type="entry name" value="Sig_transdc_resp-reg_receiver"/>
</dbReference>
<dbReference type="InterPro" id="IPR007492">
    <property type="entry name" value="LytTR_DNA-bd_dom"/>
</dbReference>